<dbReference type="NCBIfam" id="NF008425">
    <property type="entry name" value="PRK11259.1"/>
    <property type="match status" value="1"/>
</dbReference>
<dbReference type="AlphaFoldDB" id="A0A1I2WV59"/>
<dbReference type="STRING" id="553467.SAMN04488063_3677"/>
<comment type="cofactor">
    <cofactor evidence="1">
        <name>FAD</name>
        <dbReference type="ChEBI" id="CHEBI:57692"/>
    </cofactor>
</comment>
<dbReference type="Pfam" id="PF01266">
    <property type="entry name" value="DAO"/>
    <property type="match status" value="1"/>
</dbReference>
<evidence type="ECO:0000256" key="4">
    <source>
        <dbReference type="ARBA" id="ARBA00023002"/>
    </source>
</evidence>
<sequence length="379" mass="41780">MTERYDCIVVGVGGMGSATAFHLAERGADVLGLERYDIPHEMGSSHGVTRIIRKAQYEDPAYVPLVRRAYDLWAELEERTGRELLHVTGGIDAGPPESEVFAGSVRSCEEHDIDHEVLSADEVNDRFPGYDLPAGHRAVYQPDGGFLVPEQSIIAHVEAAQEAGAEVRARESVVDFAPLPDGGVRVTSEKATYEADRLVVAAGAWARELVPELSELAVPERQVLAWLRPRTPEQFDASNFPVFVHAADDGHYYGFPRHDVPGFKFGKFNHFGETVDPDTMNREPRREDEEMLRAYAERYFPDGAGPTMRLATCMFTNTPDDHFVLDTLPDHPQITVGAGFSGHGFKFASVVGEVLADLALDGETDHDVGLFGLDRFGRT</sequence>
<evidence type="ECO:0000256" key="3">
    <source>
        <dbReference type="ARBA" id="ARBA00022827"/>
    </source>
</evidence>
<protein>
    <submittedName>
        <fullName evidence="6">Sarcosine oxidase</fullName>
    </submittedName>
</protein>
<dbReference type="OrthoDB" id="300965at2157"/>
<keyword evidence="3" id="KW-0274">FAD</keyword>
<dbReference type="SUPFAM" id="SSF51905">
    <property type="entry name" value="FAD/NAD(P)-binding domain"/>
    <property type="match status" value="1"/>
</dbReference>
<proteinExistence type="predicted"/>
<dbReference type="GO" id="GO:0050660">
    <property type="term" value="F:flavin adenine dinucleotide binding"/>
    <property type="evidence" value="ECO:0007669"/>
    <property type="project" value="InterPro"/>
</dbReference>
<dbReference type="InterPro" id="IPR045170">
    <property type="entry name" value="MTOX"/>
</dbReference>
<gene>
    <name evidence="6" type="ORF">SAMN04488063_3677</name>
</gene>
<dbReference type="PANTHER" id="PTHR10961:SF7">
    <property type="entry name" value="FAD DEPENDENT OXIDOREDUCTASE DOMAIN-CONTAINING PROTEIN"/>
    <property type="match status" value="1"/>
</dbReference>
<dbReference type="PANTHER" id="PTHR10961">
    <property type="entry name" value="PEROXISOMAL SARCOSINE OXIDASE"/>
    <property type="match status" value="1"/>
</dbReference>
<evidence type="ECO:0000256" key="2">
    <source>
        <dbReference type="ARBA" id="ARBA00022630"/>
    </source>
</evidence>
<keyword evidence="7" id="KW-1185">Reference proteome</keyword>
<keyword evidence="4" id="KW-0560">Oxidoreductase</keyword>
<dbReference type="InterPro" id="IPR006076">
    <property type="entry name" value="FAD-dep_OxRdtase"/>
</dbReference>
<evidence type="ECO:0000259" key="5">
    <source>
        <dbReference type="Pfam" id="PF01266"/>
    </source>
</evidence>
<evidence type="ECO:0000256" key="1">
    <source>
        <dbReference type="ARBA" id="ARBA00001974"/>
    </source>
</evidence>
<dbReference type="Gene3D" id="3.30.9.10">
    <property type="entry name" value="D-Amino Acid Oxidase, subunit A, domain 2"/>
    <property type="match status" value="1"/>
</dbReference>
<dbReference type="Proteomes" id="UP000198876">
    <property type="component" value="Unassembled WGS sequence"/>
</dbReference>
<organism evidence="6 7">
    <name type="scientific">Halopelagius inordinatus</name>
    <dbReference type="NCBI Taxonomy" id="553467"/>
    <lineage>
        <taxon>Archaea</taxon>
        <taxon>Methanobacteriati</taxon>
        <taxon>Methanobacteriota</taxon>
        <taxon>Stenosarchaea group</taxon>
        <taxon>Halobacteria</taxon>
        <taxon>Halobacteriales</taxon>
        <taxon>Haloferacaceae</taxon>
    </lineage>
</organism>
<dbReference type="SUPFAM" id="SSF54373">
    <property type="entry name" value="FAD-linked reductases, C-terminal domain"/>
    <property type="match status" value="1"/>
</dbReference>
<accession>A0A1I2WV59</accession>
<feature type="domain" description="FAD dependent oxidoreductase" evidence="5">
    <location>
        <begin position="6"/>
        <end position="358"/>
    </location>
</feature>
<reference evidence="7" key="1">
    <citation type="submission" date="2016-10" db="EMBL/GenBank/DDBJ databases">
        <authorList>
            <person name="Varghese N."/>
            <person name="Submissions S."/>
        </authorList>
    </citation>
    <scope>NUCLEOTIDE SEQUENCE [LARGE SCALE GENOMIC DNA]</scope>
    <source>
        <strain evidence="7">CGMCC 1.7739</strain>
    </source>
</reference>
<dbReference type="GO" id="GO:0008115">
    <property type="term" value="F:sarcosine oxidase activity"/>
    <property type="evidence" value="ECO:0007669"/>
    <property type="project" value="TreeGrafter"/>
</dbReference>
<dbReference type="EMBL" id="FOOQ01000009">
    <property type="protein sequence ID" value="SFH04266.1"/>
    <property type="molecule type" value="Genomic_DNA"/>
</dbReference>
<keyword evidence="2" id="KW-0285">Flavoprotein</keyword>
<evidence type="ECO:0000313" key="6">
    <source>
        <dbReference type="EMBL" id="SFH04266.1"/>
    </source>
</evidence>
<name>A0A1I2WV59_9EURY</name>
<dbReference type="Gene3D" id="3.50.50.60">
    <property type="entry name" value="FAD/NAD(P)-binding domain"/>
    <property type="match status" value="1"/>
</dbReference>
<dbReference type="InterPro" id="IPR036188">
    <property type="entry name" value="FAD/NAD-bd_sf"/>
</dbReference>
<evidence type="ECO:0000313" key="7">
    <source>
        <dbReference type="Proteomes" id="UP000198876"/>
    </source>
</evidence>